<dbReference type="EMBL" id="DSOK01000367">
    <property type="protein sequence ID" value="HEN16440.1"/>
    <property type="molecule type" value="Genomic_DNA"/>
</dbReference>
<dbReference type="PROSITE" id="PS00409">
    <property type="entry name" value="PROKAR_NTER_METHYL"/>
    <property type="match status" value="1"/>
</dbReference>
<dbReference type="InterPro" id="IPR011453">
    <property type="entry name" value="DUF1559"/>
</dbReference>
<dbReference type="Gene3D" id="3.30.700.10">
    <property type="entry name" value="Glycoprotein, Type 4 Pilin"/>
    <property type="match status" value="1"/>
</dbReference>
<name>A0A7C2K0Z3_9PLAN</name>
<dbReference type="Pfam" id="PF07963">
    <property type="entry name" value="N_methyl"/>
    <property type="match status" value="1"/>
</dbReference>
<dbReference type="InterPro" id="IPR027558">
    <property type="entry name" value="Pre_pil_HX9DG_C"/>
</dbReference>
<organism evidence="2">
    <name type="scientific">Schlesneria paludicola</name>
    <dbReference type="NCBI Taxonomy" id="360056"/>
    <lineage>
        <taxon>Bacteria</taxon>
        <taxon>Pseudomonadati</taxon>
        <taxon>Planctomycetota</taxon>
        <taxon>Planctomycetia</taxon>
        <taxon>Planctomycetales</taxon>
        <taxon>Planctomycetaceae</taxon>
        <taxon>Schlesneria</taxon>
    </lineage>
</organism>
<comment type="caution">
    <text evidence="2">The sequence shown here is derived from an EMBL/GenBank/DDBJ whole genome shotgun (WGS) entry which is preliminary data.</text>
</comment>
<dbReference type="SUPFAM" id="SSF54523">
    <property type="entry name" value="Pili subunits"/>
    <property type="match status" value="1"/>
</dbReference>
<dbReference type="InterPro" id="IPR012902">
    <property type="entry name" value="N_methyl_site"/>
</dbReference>
<dbReference type="Pfam" id="PF07596">
    <property type="entry name" value="SBP_bac_10"/>
    <property type="match status" value="1"/>
</dbReference>
<dbReference type="NCBIfam" id="TIGR04294">
    <property type="entry name" value="pre_pil_HX9DG"/>
    <property type="match status" value="1"/>
</dbReference>
<accession>A0A7C2K0Z3</accession>
<dbReference type="AlphaFoldDB" id="A0A7C2K0Z3"/>
<dbReference type="InterPro" id="IPR045584">
    <property type="entry name" value="Pilin-like"/>
</dbReference>
<feature type="domain" description="DUF1559" evidence="1">
    <location>
        <begin position="38"/>
        <end position="300"/>
    </location>
</feature>
<dbReference type="NCBIfam" id="TIGR02532">
    <property type="entry name" value="IV_pilin_GFxxxE"/>
    <property type="match status" value="1"/>
</dbReference>
<proteinExistence type="predicted"/>
<reference evidence="2" key="1">
    <citation type="journal article" date="2020" name="mSystems">
        <title>Genome- and Community-Level Interaction Insights into Carbon Utilization and Element Cycling Functions of Hydrothermarchaeota in Hydrothermal Sediment.</title>
        <authorList>
            <person name="Zhou Z."/>
            <person name="Liu Y."/>
            <person name="Xu W."/>
            <person name="Pan J."/>
            <person name="Luo Z.H."/>
            <person name="Li M."/>
        </authorList>
    </citation>
    <scope>NUCLEOTIDE SEQUENCE [LARGE SCALE GENOMIC DNA]</scope>
    <source>
        <strain evidence="2">SpSt-339</strain>
    </source>
</reference>
<evidence type="ECO:0000259" key="1">
    <source>
        <dbReference type="Pfam" id="PF07596"/>
    </source>
</evidence>
<sequence>MSSFSLRRPRRRGFTLIELLVVIVIIAILIALLLPAVQQAREAARRSQCVNNLKQIGLALHNYHDTYNILPPGVVHKSGNQNVAALASYGWGTFILPQLEQATMFQAMQANGVDLDTLLRNTANPDVQALPKKTLAVYRCPSDTAPALNSQRDWDVPYSPFFNNRPVHLATSNYVGVSGSRWSTPEDWIVNGRDPYGTFWGDSRVNFRDITDGLSNTFIIGERDWELGWAANWVGQRNYTGTGIWGSRQNLAILNVKINDSVLQPNGNPAVSRGFSSRHAGGAYFLFGDGRVQFLSENIHFNDVQPNQQTPNDNLGLFQRLGRRNDSKVIGEF</sequence>
<dbReference type="PANTHER" id="PTHR30093:SF2">
    <property type="entry name" value="TYPE II SECRETION SYSTEM PROTEIN H"/>
    <property type="match status" value="1"/>
</dbReference>
<gene>
    <name evidence="2" type="ORF">ENQ76_13335</name>
</gene>
<protein>
    <submittedName>
        <fullName evidence="2">DUF1559 domain-containing protein</fullName>
    </submittedName>
</protein>
<evidence type="ECO:0000313" key="2">
    <source>
        <dbReference type="EMBL" id="HEN16440.1"/>
    </source>
</evidence>
<dbReference type="PANTHER" id="PTHR30093">
    <property type="entry name" value="GENERAL SECRETION PATHWAY PROTEIN G"/>
    <property type="match status" value="1"/>
</dbReference>